<keyword evidence="2" id="KW-1185">Reference proteome</keyword>
<reference evidence="1 2" key="1">
    <citation type="submission" date="2019-11" db="EMBL/GenBank/DDBJ databases">
        <title>Type strains purchased from KCTC, JCM and DSMZ.</title>
        <authorList>
            <person name="Lu H."/>
        </authorList>
    </citation>
    <scope>NUCLEOTIDE SEQUENCE [LARGE SCALE GENOMIC DNA]</scope>
    <source>
        <strain evidence="1 2">KCTC 42409</strain>
    </source>
</reference>
<dbReference type="Proteomes" id="UP000484015">
    <property type="component" value="Unassembled WGS sequence"/>
</dbReference>
<evidence type="ECO:0000313" key="1">
    <source>
        <dbReference type="EMBL" id="MTW04814.1"/>
    </source>
</evidence>
<proteinExistence type="predicted"/>
<evidence type="ECO:0000313" key="2">
    <source>
        <dbReference type="Proteomes" id="UP000484015"/>
    </source>
</evidence>
<dbReference type="EMBL" id="WNLA01000018">
    <property type="protein sequence ID" value="MTW04814.1"/>
    <property type="molecule type" value="Genomic_DNA"/>
</dbReference>
<gene>
    <name evidence="1" type="ORF">GM668_22315</name>
</gene>
<dbReference type="AlphaFoldDB" id="A0A6L6Q5Y5"/>
<dbReference type="RefSeq" id="WP_155441171.1">
    <property type="nucleotide sequence ID" value="NZ_WNLA01000018.1"/>
</dbReference>
<name>A0A6L6Q5Y5_9BURK</name>
<dbReference type="OrthoDB" id="280361at2"/>
<comment type="caution">
    <text evidence="1">The sequence shown here is derived from an EMBL/GenBank/DDBJ whole genome shotgun (WGS) entry which is preliminary data.</text>
</comment>
<protein>
    <submittedName>
        <fullName evidence="1">Uncharacterized protein</fullName>
    </submittedName>
</protein>
<accession>A0A6L6Q5Y5</accession>
<sequence length="230" mass="25076">MRAKKAASATACIAANTFHLFNFDSRTLPIWKAELAAFKALISPAAAPNGVDEQTLLDWFGASVERIALLVYALYRIVPTHVARELTIGNFRADYGWADVDPAVDPTVGLIELENCEPSTLFVQKGRTAPYLGNRFLGGFGQLVDWCAFGRTAANADAKISAVLGARHHSAAYVYALVAGDQRFASDALSQMRMQWWHENLKLGQGTVTRTFDKLITDGGQALTILDKAK</sequence>
<organism evidence="1 2">
    <name type="scientific">Pseudoduganella ginsengisoli</name>
    <dbReference type="NCBI Taxonomy" id="1462440"/>
    <lineage>
        <taxon>Bacteria</taxon>
        <taxon>Pseudomonadati</taxon>
        <taxon>Pseudomonadota</taxon>
        <taxon>Betaproteobacteria</taxon>
        <taxon>Burkholderiales</taxon>
        <taxon>Oxalobacteraceae</taxon>
        <taxon>Telluria group</taxon>
        <taxon>Pseudoduganella</taxon>
    </lineage>
</organism>